<proteinExistence type="predicted"/>
<evidence type="ECO:0000256" key="6">
    <source>
        <dbReference type="PROSITE-ProRule" id="PRU00449"/>
    </source>
</evidence>
<dbReference type="SMART" id="SM00259">
    <property type="entry name" value="ZnF_A20"/>
    <property type="match status" value="1"/>
</dbReference>
<protein>
    <recommendedName>
        <fullName evidence="13">AN1-type domain-containing protein</fullName>
    </recommendedName>
</protein>
<feature type="domain" description="AN1-type" evidence="9">
    <location>
        <begin position="334"/>
        <end position="380"/>
    </location>
</feature>
<name>A0A0Q3JJJ2_BRADI</name>
<dbReference type="InterPro" id="IPR050652">
    <property type="entry name" value="AN1_A20_ZnFinger"/>
</dbReference>
<dbReference type="InterPro" id="IPR000058">
    <property type="entry name" value="Znf_AN1"/>
</dbReference>
<keyword evidence="5" id="KW-0346">Stress response</keyword>
<dbReference type="PANTHER" id="PTHR10634:SF119">
    <property type="entry name" value="AN1-TYPE DOMAIN-CONTAINING PROTEIN"/>
    <property type="match status" value="1"/>
</dbReference>
<evidence type="ECO:0008006" key="13">
    <source>
        <dbReference type="Google" id="ProtNLM"/>
    </source>
</evidence>
<evidence type="ECO:0000256" key="2">
    <source>
        <dbReference type="ARBA" id="ARBA00022723"/>
    </source>
</evidence>
<dbReference type="Pfam" id="PF01428">
    <property type="entry name" value="zf-AN1"/>
    <property type="match status" value="1"/>
</dbReference>
<feature type="compositionally biased region" description="Pro residues" evidence="7">
    <location>
        <begin position="24"/>
        <end position="35"/>
    </location>
</feature>
<evidence type="ECO:0000259" key="8">
    <source>
        <dbReference type="PROSITE" id="PS51036"/>
    </source>
</evidence>
<evidence type="ECO:0000259" key="9">
    <source>
        <dbReference type="PROSITE" id="PS51039"/>
    </source>
</evidence>
<evidence type="ECO:0000313" key="12">
    <source>
        <dbReference type="Proteomes" id="UP000008810"/>
    </source>
</evidence>
<dbReference type="STRING" id="15368.A0A0Q3JJJ2"/>
<dbReference type="PANTHER" id="PTHR10634">
    <property type="entry name" value="AN1-TYPE ZINC FINGER PROTEIN"/>
    <property type="match status" value="1"/>
</dbReference>
<dbReference type="SUPFAM" id="SSF57716">
    <property type="entry name" value="Glucocorticoid receptor-like (DNA-binding domain)"/>
    <property type="match status" value="1"/>
</dbReference>
<dbReference type="Pfam" id="PF01754">
    <property type="entry name" value="zf-A20"/>
    <property type="match status" value="1"/>
</dbReference>
<reference evidence="11" key="3">
    <citation type="submission" date="2018-08" db="UniProtKB">
        <authorList>
            <consortium name="EnsemblPlants"/>
        </authorList>
    </citation>
    <scope>IDENTIFICATION</scope>
    <source>
        <strain evidence="11">cv. Bd21</strain>
    </source>
</reference>
<evidence type="ECO:0000256" key="1">
    <source>
        <dbReference type="ARBA" id="ARBA00003732"/>
    </source>
</evidence>
<dbReference type="Proteomes" id="UP000008810">
    <property type="component" value="Chromosome 3"/>
</dbReference>
<dbReference type="Gene3D" id="1.20.5.4770">
    <property type="match status" value="1"/>
</dbReference>
<evidence type="ECO:0000313" key="10">
    <source>
        <dbReference type="EMBL" id="KQJ98472.1"/>
    </source>
</evidence>
<comment type="function">
    <text evidence="1">May be involved in environmental stress response.</text>
</comment>
<dbReference type="InterPro" id="IPR002653">
    <property type="entry name" value="Znf_A20"/>
</dbReference>
<feature type="region of interest" description="Disordered" evidence="7">
    <location>
        <begin position="80"/>
        <end position="104"/>
    </location>
</feature>
<dbReference type="OrthoDB" id="428577at2759"/>
<reference evidence="10 11" key="1">
    <citation type="journal article" date="2010" name="Nature">
        <title>Genome sequencing and analysis of the model grass Brachypodium distachyon.</title>
        <authorList>
            <consortium name="International Brachypodium Initiative"/>
        </authorList>
    </citation>
    <scope>NUCLEOTIDE SEQUENCE [LARGE SCALE GENOMIC DNA]</scope>
    <source>
        <strain evidence="10 11">Bd21</strain>
    </source>
</reference>
<dbReference type="SMART" id="SM00154">
    <property type="entry name" value="ZnF_AN1"/>
    <property type="match status" value="1"/>
</dbReference>
<dbReference type="ExpressionAtlas" id="A0A0Q3JJJ2">
    <property type="expression patterns" value="baseline"/>
</dbReference>
<dbReference type="Gramene" id="KQJ98472">
    <property type="protein sequence ID" value="KQJ98472"/>
    <property type="gene ID" value="BRADI_3g37100v3"/>
</dbReference>
<dbReference type="FunFam" id="4.10.1110.10:FF:000001">
    <property type="entry name" value="Zinc finger AN1-type containing 6"/>
    <property type="match status" value="1"/>
</dbReference>
<dbReference type="PROSITE" id="PS51036">
    <property type="entry name" value="ZF_A20"/>
    <property type="match status" value="1"/>
</dbReference>
<evidence type="ECO:0000256" key="4">
    <source>
        <dbReference type="ARBA" id="ARBA00022833"/>
    </source>
</evidence>
<accession>A0A0Q3JJJ2</accession>
<gene>
    <name evidence="10" type="ORF">BRADI_3g37100v3</name>
</gene>
<organism evidence="10">
    <name type="scientific">Brachypodium distachyon</name>
    <name type="common">Purple false brome</name>
    <name type="synonym">Trachynia distachya</name>
    <dbReference type="NCBI Taxonomy" id="15368"/>
    <lineage>
        <taxon>Eukaryota</taxon>
        <taxon>Viridiplantae</taxon>
        <taxon>Streptophyta</taxon>
        <taxon>Embryophyta</taxon>
        <taxon>Tracheophyta</taxon>
        <taxon>Spermatophyta</taxon>
        <taxon>Magnoliopsida</taxon>
        <taxon>Liliopsida</taxon>
        <taxon>Poales</taxon>
        <taxon>Poaceae</taxon>
        <taxon>BOP clade</taxon>
        <taxon>Pooideae</taxon>
        <taxon>Stipodae</taxon>
        <taxon>Brachypodieae</taxon>
        <taxon>Brachypodium</taxon>
    </lineage>
</organism>
<dbReference type="SUPFAM" id="SSF118310">
    <property type="entry name" value="AN1-like Zinc finger"/>
    <property type="match status" value="1"/>
</dbReference>
<keyword evidence="3 6" id="KW-0863">Zinc-finger</keyword>
<dbReference type="AlphaFoldDB" id="A0A0Q3JJJ2"/>
<dbReference type="InParanoid" id="A0A0Q3JJJ2"/>
<feature type="region of interest" description="Disordered" evidence="7">
    <location>
        <begin position="15"/>
        <end position="43"/>
    </location>
</feature>
<keyword evidence="12" id="KW-1185">Reference proteome</keyword>
<dbReference type="EnsemblPlants" id="KQJ98472">
    <property type="protein sequence ID" value="KQJ98472"/>
    <property type="gene ID" value="BRADI_3g37100v3"/>
</dbReference>
<dbReference type="InterPro" id="IPR035896">
    <property type="entry name" value="AN1-like_Znf"/>
</dbReference>
<keyword evidence="2" id="KW-0479">Metal-binding</keyword>
<evidence type="ECO:0000256" key="5">
    <source>
        <dbReference type="ARBA" id="ARBA00023016"/>
    </source>
</evidence>
<evidence type="ECO:0000256" key="7">
    <source>
        <dbReference type="SAM" id="MobiDB-lite"/>
    </source>
</evidence>
<evidence type="ECO:0000256" key="3">
    <source>
        <dbReference type="ARBA" id="ARBA00022771"/>
    </source>
</evidence>
<dbReference type="GO" id="GO:0008270">
    <property type="term" value="F:zinc ion binding"/>
    <property type="evidence" value="ECO:0007669"/>
    <property type="project" value="UniProtKB-KW"/>
</dbReference>
<feature type="compositionally biased region" description="Basic residues" evidence="7">
    <location>
        <begin position="85"/>
        <end position="100"/>
    </location>
</feature>
<evidence type="ECO:0000313" key="11">
    <source>
        <dbReference type="EnsemblPlants" id="KQJ98472"/>
    </source>
</evidence>
<dbReference type="Gene3D" id="4.10.1110.10">
    <property type="entry name" value="AN1-like Zinc finger"/>
    <property type="match status" value="1"/>
</dbReference>
<reference evidence="10" key="2">
    <citation type="submission" date="2017-06" db="EMBL/GenBank/DDBJ databases">
        <title>WGS assembly of Brachypodium distachyon.</title>
        <authorList>
            <consortium name="The International Brachypodium Initiative"/>
            <person name="Lucas S."/>
            <person name="Harmon-Smith M."/>
            <person name="Lail K."/>
            <person name="Tice H."/>
            <person name="Grimwood J."/>
            <person name="Bruce D."/>
            <person name="Barry K."/>
            <person name="Shu S."/>
            <person name="Lindquist E."/>
            <person name="Wang M."/>
            <person name="Pitluck S."/>
            <person name="Vogel J.P."/>
            <person name="Garvin D.F."/>
            <person name="Mockler T.C."/>
            <person name="Schmutz J."/>
            <person name="Rokhsar D."/>
            <person name="Bevan M.W."/>
        </authorList>
    </citation>
    <scope>NUCLEOTIDE SEQUENCE</scope>
    <source>
        <strain evidence="10">Bd21</strain>
    </source>
</reference>
<dbReference type="GO" id="GO:0003677">
    <property type="term" value="F:DNA binding"/>
    <property type="evidence" value="ECO:0007669"/>
    <property type="project" value="InterPro"/>
</dbReference>
<keyword evidence="4" id="KW-0862">Zinc</keyword>
<dbReference type="EMBL" id="CM000882">
    <property type="protein sequence ID" value="KQJ98472.1"/>
    <property type="molecule type" value="Genomic_DNA"/>
</dbReference>
<dbReference type="PROSITE" id="PS51039">
    <property type="entry name" value="ZF_AN1"/>
    <property type="match status" value="1"/>
</dbReference>
<feature type="domain" description="A20-type" evidence="8">
    <location>
        <begin position="243"/>
        <end position="277"/>
    </location>
</feature>
<sequence length="400" mass="41383">MRDCPLVRTASARRFPSSVRSCAPPAPTSRPPCPPVRRARMPPTHRVGPLVAARHYSSGGPPMARADAVLAALREATAIPASGSSHRRPSLVGSHRHARAGRGGGRGGATELWVCICLPHTDAADAHELVEATKSGGEIRIGQGMGSIIRLVEVERSTNLSANFIEAAEHNIGCRRRSVAVGPGGDALGGLVKGIRTPRPRSRDPQPDARLPYFAILVDSMAHKQASSSSSSSSTEMQAGGGAAAPLYCASGCGFFGSAATNNMCSKCYRDHLKAIGTPPAAKVEGKKKIATTADVDALIKETTSSAAAAAAADVPAAASAAGEPAAPAVAEKKAAPSRCVSCKKKVGLLGFACRCGGTFCSRHRHADGHACDFDYKKAGRDKIAQQNPLVVAPKIDNKI</sequence>